<dbReference type="InterPro" id="IPR054425">
    <property type="entry name" value="Cdc6_ORC1-like_ATPase_lid"/>
</dbReference>
<dbReference type="Pfam" id="PF22606">
    <property type="entry name" value="Cdc6-ORC-like_ATPase_lid"/>
    <property type="match status" value="1"/>
</dbReference>
<dbReference type="PIRSF" id="PIRSF001767">
    <property type="entry name" value="Cdc6"/>
    <property type="match status" value="1"/>
</dbReference>
<dbReference type="Gene3D" id="3.40.50.300">
    <property type="entry name" value="P-loop containing nucleotide triphosphate hydrolases"/>
    <property type="match status" value="1"/>
</dbReference>
<accession>A0A8A3P9X7</accession>
<evidence type="ECO:0000259" key="10">
    <source>
        <dbReference type="Pfam" id="PF13401"/>
    </source>
</evidence>
<organism evidence="12 13">
    <name type="scientific">Monilinia vaccinii-corymbosi</name>
    <dbReference type="NCBI Taxonomy" id="61207"/>
    <lineage>
        <taxon>Eukaryota</taxon>
        <taxon>Fungi</taxon>
        <taxon>Dikarya</taxon>
        <taxon>Ascomycota</taxon>
        <taxon>Pezizomycotina</taxon>
        <taxon>Leotiomycetes</taxon>
        <taxon>Helotiales</taxon>
        <taxon>Sclerotiniaceae</taxon>
        <taxon>Monilinia</taxon>
    </lineage>
</organism>
<keyword evidence="4" id="KW-0235">DNA replication</keyword>
<keyword evidence="6" id="KW-0131">Cell cycle</keyword>
<dbReference type="SUPFAM" id="SSF52540">
    <property type="entry name" value="P-loop containing nucleoside triphosphate hydrolases"/>
    <property type="match status" value="1"/>
</dbReference>
<evidence type="ECO:0000256" key="3">
    <source>
        <dbReference type="ARBA" id="ARBA00022618"/>
    </source>
</evidence>
<dbReference type="InterPro" id="IPR036388">
    <property type="entry name" value="WH-like_DNA-bd_sf"/>
</dbReference>
<dbReference type="GO" id="GO:0003688">
    <property type="term" value="F:DNA replication origin binding"/>
    <property type="evidence" value="ECO:0007669"/>
    <property type="project" value="TreeGrafter"/>
</dbReference>
<dbReference type="InterPro" id="IPR049945">
    <property type="entry name" value="AAA_22"/>
</dbReference>
<evidence type="ECO:0000256" key="5">
    <source>
        <dbReference type="ARBA" id="ARBA00023242"/>
    </source>
</evidence>
<reference evidence="12" key="1">
    <citation type="submission" date="2020-10" db="EMBL/GenBank/DDBJ databases">
        <title>Genome Sequence of Monilinia vaccinii-corymbosi Sheds Light on Mummy Berry Disease Infection of Blueberry and Mating Type.</title>
        <authorList>
            <person name="Yow A.G."/>
            <person name="Zhang Y."/>
            <person name="Bansal K."/>
            <person name="Eacker S.M."/>
            <person name="Sullivan S."/>
            <person name="Liachko I."/>
            <person name="Cubeta M.A."/>
            <person name="Rollins J.A."/>
            <person name="Ashrafi H."/>
        </authorList>
    </citation>
    <scope>NUCLEOTIDE SEQUENCE</scope>
    <source>
        <strain evidence="12">RL-1</strain>
    </source>
</reference>
<dbReference type="InterPro" id="IPR027417">
    <property type="entry name" value="P-loop_NTPase"/>
</dbReference>
<protein>
    <recommendedName>
        <fullName evidence="7">Cell division control protein</fullName>
    </recommendedName>
</protein>
<evidence type="ECO:0000259" key="9">
    <source>
        <dbReference type="Pfam" id="PF09079"/>
    </source>
</evidence>
<dbReference type="InterPro" id="IPR015163">
    <property type="entry name" value="Cdc6_C"/>
</dbReference>
<sequence length="637" mass="70093">MPSVLGKRTRSTGTIADFKVPSTRARFQARAEIYNDENENPFLTRRRRHVVDDSDADSMEIDELSEPVPIKSPPSKHGLAGRKIALPRPSTDESSKTVQIRTPQTPRHRDALSKKVQITPRHRVTITGKPVTPRTPRTPGGSIATVYSQARQIFTRSSEPGRLIGREAEKDELKTFVQNCVDKTIGGCIYVSGPPGTGKSAMINEVTTEYEESPTLHKMYVNCMSMKTSKDLYGTLLESYCGEEEVLEGDEEKILHNMFVSRKKTKNVYLVTLDEIDHILTLDLEILYKLFEWSLQKSSRLILIGIANALDLTDRFLPRLKARNLQPQLLPFLPYTASQIKNVIMTRLKSLVPANSATPNYVPFLHPAAIELCSRKVASQTGDLRKAFDICRRAIDLIETETKQKHEQELKDQVLLESPSKRILEDNINLSSIPNTPSTPSKNGFRPRTLAQSLATLTVENAPRASISHVNKITASTFGNGSTQRLKALNLQQKAALCALLARESRNRAQSSNLLATPSKSHNLAPTIKQLYNTYSMLCTRDAILHPLTSTEFRDVVGSLETLSLVAAVDGKNGSFVLNGVGARGRGRPSKKFFGTGGGVGDEKRVASCVGEKEVAAAVEGLGAGILKSILSGEGLD</sequence>
<feature type="domain" description="Cdc6 C-terminal" evidence="9">
    <location>
        <begin position="485"/>
        <end position="571"/>
    </location>
</feature>
<feature type="domain" description="Cdc6/ORC1-like ATPase lid" evidence="11">
    <location>
        <begin position="335"/>
        <end position="401"/>
    </location>
</feature>
<dbReference type="GO" id="GO:0005634">
    <property type="term" value="C:nucleus"/>
    <property type="evidence" value="ECO:0007669"/>
    <property type="project" value="UniProtKB-SubCell"/>
</dbReference>
<dbReference type="GO" id="GO:0051301">
    <property type="term" value="P:cell division"/>
    <property type="evidence" value="ECO:0007669"/>
    <property type="project" value="UniProtKB-UniRule"/>
</dbReference>
<dbReference type="Proteomes" id="UP000672032">
    <property type="component" value="Chromosome 1"/>
</dbReference>
<name>A0A8A3P9X7_9HELO</name>
<evidence type="ECO:0000313" key="13">
    <source>
        <dbReference type="Proteomes" id="UP000672032"/>
    </source>
</evidence>
<dbReference type="AlphaFoldDB" id="A0A8A3P9X7"/>
<dbReference type="CDD" id="cd00009">
    <property type="entry name" value="AAA"/>
    <property type="match status" value="1"/>
</dbReference>
<evidence type="ECO:0000256" key="6">
    <source>
        <dbReference type="ARBA" id="ARBA00023306"/>
    </source>
</evidence>
<dbReference type="Pfam" id="PF09079">
    <property type="entry name" value="WHD_Cdc6"/>
    <property type="match status" value="1"/>
</dbReference>
<evidence type="ECO:0000256" key="4">
    <source>
        <dbReference type="ARBA" id="ARBA00022705"/>
    </source>
</evidence>
<dbReference type="OrthoDB" id="1926878at2759"/>
<comment type="similarity">
    <text evidence="2 7">Belongs to the CDC6/cdc18 family.</text>
</comment>
<dbReference type="Pfam" id="PF13401">
    <property type="entry name" value="AAA_22"/>
    <property type="match status" value="1"/>
</dbReference>
<dbReference type="PANTHER" id="PTHR10763:SF26">
    <property type="entry name" value="CELL DIVISION CONTROL PROTEIN 6 HOMOLOG"/>
    <property type="match status" value="1"/>
</dbReference>
<feature type="region of interest" description="Disordered" evidence="8">
    <location>
        <begin position="66"/>
        <end position="96"/>
    </location>
</feature>
<dbReference type="Gene3D" id="1.10.10.10">
    <property type="entry name" value="Winged helix-like DNA-binding domain superfamily/Winged helix DNA-binding domain"/>
    <property type="match status" value="1"/>
</dbReference>
<evidence type="ECO:0000256" key="8">
    <source>
        <dbReference type="SAM" id="MobiDB-lite"/>
    </source>
</evidence>
<dbReference type="GO" id="GO:0033314">
    <property type="term" value="P:mitotic DNA replication checkpoint signaling"/>
    <property type="evidence" value="ECO:0007669"/>
    <property type="project" value="TreeGrafter"/>
</dbReference>
<gene>
    <name evidence="12" type="ORF">DSL72_004627</name>
</gene>
<evidence type="ECO:0000259" key="11">
    <source>
        <dbReference type="Pfam" id="PF22606"/>
    </source>
</evidence>
<dbReference type="FunFam" id="3.40.50.300:FF:000547">
    <property type="entry name" value="Cell division control protein"/>
    <property type="match status" value="1"/>
</dbReference>
<dbReference type="FunFam" id="1.10.10.10:FF:000580">
    <property type="entry name" value="Cell division control protein"/>
    <property type="match status" value="1"/>
</dbReference>
<comment type="subcellular location">
    <subcellularLocation>
        <location evidence="1">Nucleus</location>
    </subcellularLocation>
</comment>
<keyword evidence="5" id="KW-0539">Nucleus</keyword>
<evidence type="ECO:0000256" key="7">
    <source>
        <dbReference type="PIRNR" id="PIRNR001767"/>
    </source>
</evidence>
<dbReference type="GO" id="GO:0016887">
    <property type="term" value="F:ATP hydrolysis activity"/>
    <property type="evidence" value="ECO:0007669"/>
    <property type="project" value="InterPro"/>
</dbReference>
<dbReference type="FunFam" id="1.10.8.60:FF:000094">
    <property type="entry name" value="Cell division control protein"/>
    <property type="match status" value="1"/>
</dbReference>
<evidence type="ECO:0000313" key="12">
    <source>
        <dbReference type="EMBL" id="QSZ30107.1"/>
    </source>
</evidence>
<proteinExistence type="inferred from homology"/>
<dbReference type="GO" id="GO:0006270">
    <property type="term" value="P:DNA replication initiation"/>
    <property type="evidence" value="ECO:0007669"/>
    <property type="project" value="UniProtKB-UniRule"/>
</dbReference>
<dbReference type="InterPro" id="IPR050311">
    <property type="entry name" value="ORC1/CDC6"/>
</dbReference>
<keyword evidence="13" id="KW-1185">Reference proteome</keyword>
<dbReference type="InterPro" id="IPR016314">
    <property type="entry name" value="Cdc6/18"/>
</dbReference>
<evidence type="ECO:0000256" key="1">
    <source>
        <dbReference type="ARBA" id="ARBA00004123"/>
    </source>
</evidence>
<dbReference type="EMBL" id="CP063405">
    <property type="protein sequence ID" value="QSZ30107.1"/>
    <property type="molecule type" value="Genomic_DNA"/>
</dbReference>
<dbReference type="PANTHER" id="PTHR10763">
    <property type="entry name" value="CELL DIVISION CONTROL PROTEIN 6-RELATED"/>
    <property type="match status" value="1"/>
</dbReference>
<feature type="domain" description="ORC1/DEAH AAA+ ATPase" evidence="10">
    <location>
        <begin position="187"/>
        <end position="309"/>
    </location>
</feature>
<keyword evidence="3" id="KW-0132">Cell division</keyword>
<evidence type="ECO:0000256" key="2">
    <source>
        <dbReference type="ARBA" id="ARBA00006184"/>
    </source>
</evidence>
<dbReference type="Gene3D" id="1.10.8.60">
    <property type="match status" value="1"/>
</dbReference>